<dbReference type="Proteomes" id="UP001301769">
    <property type="component" value="Unassembled WGS sequence"/>
</dbReference>
<dbReference type="AlphaFoldDB" id="A0AAN7BDW5"/>
<accession>A0AAN7BDW5</accession>
<sequence>MAANTTFTPTGAMAQWSLVKYYPWYVKREFAPGITVHRFYRDSQYRWLQRFPKGTPMHAIFQLMRNDGVYTIVEVLEARTSVLGPPDGAGTFNPIADLSRYPKNSLVVNFSFFVHCPNLFRRKEDEGMLWGEGLHYPVGECSYTDKFVPVSMSYKDVFAPRVMTDGSYATTGPSLHEGLDMTQPSHGKINTPKGRFEYFRLDHEGNLINNPIWDSLENSDIQLRNCVNFEQVGPGRIEATPLVKGSTVSVKAEIEGFLSHGKSVARRANGEWALATKMTPQVNGIIKSKWASIPGNISHAGQPNERAGITEHPNGTVVSHTYTCERPDGISINRQRLIMAAGCRFLGLEFTDIQPGKAYGLDGGPSIIQAMVVSPETGSFRILSMGDTTKGILEDSPWISSQQAAQVPPVRKVANVMVIRSARRHIAPIRRPSKTDQLIGKFRGLSVTKGNI</sequence>
<reference evidence="1" key="1">
    <citation type="journal article" date="2023" name="Mol. Phylogenet. Evol.">
        <title>Genome-scale phylogeny and comparative genomics of the fungal order Sordariales.</title>
        <authorList>
            <person name="Hensen N."/>
            <person name="Bonometti L."/>
            <person name="Westerberg I."/>
            <person name="Brannstrom I.O."/>
            <person name="Guillou S."/>
            <person name="Cros-Aarteil S."/>
            <person name="Calhoun S."/>
            <person name="Haridas S."/>
            <person name="Kuo A."/>
            <person name="Mondo S."/>
            <person name="Pangilinan J."/>
            <person name="Riley R."/>
            <person name="LaButti K."/>
            <person name="Andreopoulos B."/>
            <person name="Lipzen A."/>
            <person name="Chen C."/>
            <person name="Yan M."/>
            <person name="Daum C."/>
            <person name="Ng V."/>
            <person name="Clum A."/>
            <person name="Steindorff A."/>
            <person name="Ohm R.A."/>
            <person name="Martin F."/>
            <person name="Silar P."/>
            <person name="Natvig D.O."/>
            <person name="Lalanne C."/>
            <person name="Gautier V."/>
            <person name="Ament-Velasquez S.L."/>
            <person name="Kruys A."/>
            <person name="Hutchinson M.I."/>
            <person name="Powell A.J."/>
            <person name="Barry K."/>
            <person name="Miller A.N."/>
            <person name="Grigoriev I.V."/>
            <person name="Debuchy R."/>
            <person name="Gladieux P."/>
            <person name="Hiltunen Thoren M."/>
            <person name="Johannesson H."/>
        </authorList>
    </citation>
    <scope>NUCLEOTIDE SEQUENCE</scope>
    <source>
        <strain evidence="1">PSN293</strain>
    </source>
</reference>
<evidence type="ECO:0000313" key="1">
    <source>
        <dbReference type="EMBL" id="KAK4219772.1"/>
    </source>
</evidence>
<name>A0AAN7BDW5_9PEZI</name>
<organism evidence="1 2">
    <name type="scientific">Rhypophila decipiens</name>
    <dbReference type="NCBI Taxonomy" id="261697"/>
    <lineage>
        <taxon>Eukaryota</taxon>
        <taxon>Fungi</taxon>
        <taxon>Dikarya</taxon>
        <taxon>Ascomycota</taxon>
        <taxon>Pezizomycotina</taxon>
        <taxon>Sordariomycetes</taxon>
        <taxon>Sordariomycetidae</taxon>
        <taxon>Sordariales</taxon>
        <taxon>Naviculisporaceae</taxon>
        <taxon>Rhypophila</taxon>
    </lineage>
</organism>
<dbReference type="EMBL" id="MU858047">
    <property type="protein sequence ID" value="KAK4219772.1"/>
    <property type="molecule type" value="Genomic_DNA"/>
</dbReference>
<reference evidence="1" key="2">
    <citation type="submission" date="2023-05" db="EMBL/GenBank/DDBJ databases">
        <authorList>
            <consortium name="Lawrence Berkeley National Laboratory"/>
            <person name="Steindorff A."/>
            <person name="Hensen N."/>
            <person name="Bonometti L."/>
            <person name="Westerberg I."/>
            <person name="Brannstrom I.O."/>
            <person name="Guillou S."/>
            <person name="Cros-Aarteil S."/>
            <person name="Calhoun S."/>
            <person name="Haridas S."/>
            <person name="Kuo A."/>
            <person name="Mondo S."/>
            <person name="Pangilinan J."/>
            <person name="Riley R."/>
            <person name="Labutti K."/>
            <person name="Andreopoulos B."/>
            <person name="Lipzen A."/>
            <person name="Chen C."/>
            <person name="Yanf M."/>
            <person name="Daum C."/>
            <person name="Ng V."/>
            <person name="Clum A."/>
            <person name="Ohm R."/>
            <person name="Martin F."/>
            <person name="Silar P."/>
            <person name="Natvig D."/>
            <person name="Lalanne C."/>
            <person name="Gautier V."/>
            <person name="Ament-Velasquez S.L."/>
            <person name="Kruys A."/>
            <person name="Hutchinson M.I."/>
            <person name="Powell A.J."/>
            <person name="Barry K."/>
            <person name="Miller A.N."/>
            <person name="Grigoriev I.V."/>
            <person name="Debuchy R."/>
            <person name="Gladieux P."/>
            <person name="Thoren M.H."/>
            <person name="Johannesson H."/>
        </authorList>
    </citation>
    <scope>NUCLEOTIDE SEQUENCE</scope>
    <source>
        <strain evidence="1">PSN293</strain>
    </source>
</reference>
<evidence type="ECO:0000313" key="2">
    <source>
        <dbReference type="Proteomes" id="UP001301769"/>
    </source>
</evidence>
<gene>
    <name evidence="1" type="ORF">QBC37DRAFT_394650</name>
</gene>
<protein>
    <submittedName>
        <fullName evidence="1">Uncharacterized protein</fullName>
    </submittedName>
</protein>
<proteinExistence type="predicted"/>
<keyword evidence="2" id="KW-1185">Reference proteome</keyword>
<comment type="caution">
    <text evidence="1">The sequence shown here is derived from an EMBL/GenBank/DDBJ whole genome shotgun (WGS) entry which is preliminary data.</text>
</comment>